<protein>
    <recommendedName>
        <fullName evidence="4">DUF1453 domain-containing protein</fullName>
    </recommendedName>
</protein>
<proteinExistence type="predicted"/>
<keyword evidence="1" id="KW-0472">Membrane</keyword>
<dbReference type="RefSeq" id="WP_193080134.1">
    <property type="nucleotide sequence ID" value="NZ_CP045201.1"/>
</dbReference>
<feature type="transmembrane region" description="Helical" evidence="1">
    <location>
        <begin position="20"/>
        <end position="36"/>
    </location>
</feature>
<feature type="transmembrane region" description="Helical" evidence="1">
    <location>
        <begin position="43"/>
        <end position="64"/>
    </location>
</feature>
<feature type="transmembrane region" description="Helical" evidence="1">
    <location>
        <begin position="107"/>
        <end position="126"/>
    </location>
</feature>
<dbReference type="Pfam" id="PF20327">
    <property type="entry name" value="DUF6622"/>
    <property type="match status" value="1"/>
</dbReference>
<name>A0A7L9WRK4_9RHOB</name>
<keyword evidence="3" id="KW-1185">Reference proteome</keyword>
<evidence type="ECO:0000256" key="1">
    <source>
        <dbReference type="SAM" id="Phobius"/>
    </source>
</evidence>
<dbReference type="InterPro" id="IPR046730">
    <property type="entry name" value="DUF6622"/>
</dbReference>
<dbReference type="KEGG" id="pshq:F3W81_15765"/>
<dbReference type="Proteomes" id="UP000594118">
    <property type="component" value="Chromosome"/>
</dbReference>
<accession>A0A7L9WRK4</accession>
<sequence>MPTPSLLSLPVAILQHTPLWVWPLLIYLVVMGLRAAQDRSVAVMRPLILPAVFLMISLSSGAMLTHTATALFWLVGLVCGGGIGVAVARRTDLQVLPDGRLHLPGEWLTLCLTLTIFTARFASGVIGSMAPAAMASVAVGGTLSLIVGICSGLFLGRGIGLVLRALRQSAQPA</sequence>
<dbReference type="EMBL" id="CP045201">
    <property type="protein sequence ID" value="QOL82158.1"/>
    <property type="molecule type" value="Genomic_DNA"/>
</dbReference>
<feature type="transmembrane region" description="Helical" evidence="1">
    <location>
        <begin position="70"/>
        <end position="87"/>
    </location>
</feature>
<dbReference type="AlphaFoldDB" id="A0A7L9WRK4"/>
<keyword evidence="1" id="KW-1133">Transmembrane helix</keyword>
<feature type="transmembrane region" description="Helical" evidence="1">
    <location>
        <begin position="132"/>
        <end position="155"/>
    </location>
</feature>
<organism evidence="2 3">
    <name type="scientific">Pseudooceanicola spongiae</name>
    <dbReference type="NCBI Taxonomy" id="2613965"/>
    <lineage>
        <taxon>Bacteria</taxon>
        <taxon>Pseudomonadati</taxon>
        <taxon>Pseudomonadota</taxon>
        <taxon>Alphaproteobacteria</taxon>
        <taxon>Rhodobacterales</taxon>
        <taxon>Paracoccaceae</taxon>
        <taxon>Pseudooceanicola</taxon>
    </lineage>
</organism>
<gene>
    <name evidence="2" type="ORF">F3W81_15765</name>
</gene>
<keyword evidence="1" id="KW-0812">Transmembrane</keyword>
<evidence type="ECO:0000313" key="2">
    <source>
        <dbReference type="EMBL" id="QOL82158.1"/>
    </source>
</evidence>
<reference evidence="2 3" key="1">
    <citation type="submission" date="2019-10" db="EMBL/GenBank/DDBJ databases">
        <title>Pseudopuniceibacterium sp. HQ09 islated from Antarctica.</title>
        <authorList>
            <person name="Liao L."/>
            <person name="Su S."/>
            <person name="Chen B."/>
            <person name="Yu Y."/>
        </authorList>
    </citation>
    <scope>NUCLEOTIDE SEQUENCE [LARGE SCALE GENOMIC DNA]</scope>
    <source>
        <strain evidence="2 3">HQ09</strain>
    </source>
</reference>
<evidence type="ECO:0000313" key="3">
    <source>
        <dbReference type="Proteomes" id="UP000594118"/>
    </source>
</evidence>
<evidence type="ECO:0008006" key="4">
    <source>
        <dbReference type="Google" id="ProtNLM"/>
    </source>
</evidence>